<evidence type="ECO:0000256" key="1">
    <source>
        <dbReference type="SAM" id="MobiDB-lite"/>
    </source>
</evidence>
<dbReference type="Proteomes" id="UP000462055">
    <property type="component" value="Unassembled WGS sequence"/>
</dbReference>
<dbReference type="GO" id="GO:0004519">
    <property type="term" value="F:endonuclease activity"/>
    <property type="evidence" value="ECO:0007669"/>
    <property type="project" value="UniProtKB-KW"/>
</dbReference>
<dbReference type="EMBL" id="WBMS02000011">
    <property type="protein sequence ID" value="MWA01952.1"/>
    <property type="molecule type" value="Genomic_DNA"/>
</dbReference>
<feature type="compositionally biased region" description="Basic residues" evidence="1">
    <location>
        <begin position="61"/>
        <end position="71"/>
    </location>
</feature>
<gene>
    <name evidence="2" type="ORF">F8568_016540</name>
</gene>
<feature type="region of interest" description="Disordered" evidence="1">
    <location>
        <begin position="1"/>
        <end position="79"/>
    </location>
</feature>
<dbReference type="PANTHER" id="PTHR38733:SF1">
    <property type="entry name" value="TYPE IV METHYL-DIRECTED RESTRICTION ENZYME ECOKMCRBC"/>
    <property type="match status" value="1"/>
</dbReference>
<dbReference type="AlphaFoldDB" id="A0A6I4M8E6"/>
<evidence type="ECO:0000313" key="3">
    <source>
        <dbReference type="Proteomes" id="UP000462055"/>
    </source>
</evidence>
<keyword evidence="2" id="KW-0378">Hydrolase</keyword>
<organism evidence="2 3">
    <name type="scientific">Actinomadura physcomitrii</name>
    <dbReference type="NCBI Taxonomy" id="2650748"/>
    <lineage>
        <taxon>Bacteria</taxon>
        <taxon>Bacillati</taxon>
        <taxon>Actinomycetota</taxon>
        <taxon>Actinomycetes</taxon>
        <taxon>Streptosporangiales</taxon>
        <taxon>Thermomonosporaceae</taxon>
        <taxon>Actinomadura</taxon>
    </lineage>
</organism>
<sequence length="491" mass="54738">MVAERGTSGRAGPAARRTQQPHRRPRLPDRSVLPHAQRRRRRRHAREDLADADHPAAGRAPLRRRHRRRGAVRAGGAAEPAAVSLVRLRENGPWTEHELTGEQAAALAASEIVRIAPGPRSGLWRLRDNGLVGAARVGPAADPVEVRVRPKTPIDRLFFLITYTRKPRGWREEVVEAGERPELLPALAHAFARAAERTLRQGVLLGYREREDALPVVRGRIRLIDQLQRRHGFPVPVEVSYDDYTVDIPENRLLLAATHRLLRLPDVPPSTRKLLRHLLLRLDGVTRLVPGRPLPEWRRSRLNSRYDTALGLAELVLRGASYELDDGTEVRVDGLMLEMWRVFEDFLCVALAEALRPYGGRTRLQDRRHHLDHARRVKLRPDLVYDTADGSPAAVVDAKYKVEPEPGKHESDLYQMLAYCTVMGLSRGHLVYAAGMGEPQAHVVVGANGLRIVETALDLTLPPTDLLAQVAQLAESIHRPPSPPSGATVAG</sequence>
<name>A0A6I4M8E6_9ACTN</name>
<dbReference type="Pfam" id="PF10117">
    <property type="entry name" value="McrBC"/>
    <property type="match status" value="1"/>
</dbReference>
<keyword evidence="2" id="KW-0540">Nuclease</keyword>
<reference evidence="2" key="1">
    <citation type="submission" date="2019-12" db="EMBL/GenBank/DDBJ databases">
        <title>Actinomadura physcomitrii sp. nov., a novel actinomycete isolated from moss [Physcomitrium sphaericum (Ludw) Fuernr].</title>
        <authorList>
            <person name="Zhuang X."/>
        </authorList>
    </citation>
    <scope>NUCLEOTIDE SEQUENCE [LARGE SCALE GENOMIC DNA]</scope>
    <source>
        <strain evidence="2">LD22</strain>
    </source>
</reference>
<evidence type="ECO:0000313" key="2">
    <source>
        <dbReference type="EMBL" id="MWA01952.1"/>
    </source>
</evidence>
<protein>
    <submittedName>
        <fullName evidence="2">Restriction endonuclease</fullName>
    </submittedName>
</protein>
<keyword evidence="2" id="KW-0255">Endonuclease</keyword>
<comment type="caution">
    <text evidence="2">The sequence shown here is derived from an EMBL/GenBank/DDBJ whole genome shotgun (WGS) entry which is preliminary data.</text>
</comment>
<dbReference type="InterPro" id="IPR019292">
    <property type="entry name" value="McrC"/>
</dbReference>
<feature type="compositionally biased region" description="Basic and acidic residues" evidence="1">
    <location>
        <begin position="45"/>
        <end position="56"/>
    </location>
</feature>
<keyword evidence="3" id="KW-1185">Reference proteome</keyword>
<accession>A0A6I4M8E6</accession>
<proteinExistence type="predicted"/>
<dbReference type="PANTHER" id="PTHR38733">
    <property type="entry name" value="PROTEIN MCRC"/>
    <property type="match status" value="1"/>
</dbReference>